<dbReference type="Proteomes" id="UP000515154">
    <property type="component" value="Linkage group LG3"/>
</dbReference>
<feature type="domain" description="Reverse transcriptase/retrotransposon-derived protein RNase H-like" evidence="2">
    <location>
        <begin position="20"/>
        <end position="105"/>
    </location>
</feature>
<dbReference type="InterPro" id="IPR041577">
    <property type="entry name" value="RT_RNaseH_2"/>
</dbReference>
<evidence type="ECO:0000259" key="2">
    <source>
        <dbReference type="Pfam" id="PF17919"/>
    </source>
</evidence>
<keyword evidence="3" id="KW-1185">Reference proteome</keyword>
<organism evidence="3 4">
    <name type="scientific">Octopus sinensis</name>
    <name type="common">East Asian common octopus</name>
    <dbReference type="NCBI Taxonomy" id="2607531"/>
    <lineage>
        <taxon>Eukaryota</taxon>
        <taxon>Metazoa</taxon>
        <taxon>Spiralia</taxon>
        <taxon>Lophotrochozoa</taxon>
        <taxon>Mollusca</taxon>
        <taxon>Cephalopoda</taxon>
        <taxon>Coleoidea</taxon>
        <taxon>Octopodiformes</taxon>
        <taxon>Octopoda</taxon>
        <taxon>Incirrata</taxon>
        <taxon>Octopodidae</taxon>
        <taxon>Octopus</taxon>
    </lineage>
</organism>
<dbReference type="RefSeq" id="XP_029633789.1">
    <property type="nucleotide sequence ID" value="XM_029777929.1"/>
</dbReference>
<name>A0A6P7S6A0_9MOLL</name>
<dbReference type="PANTHER" id="PTHR37984:SF5">
    <property type="entry name" value="PROTEIN NYNRIN-LIKE"/>
    <property type="match status" value="1"/>
</dbReference>
<gene>
    <name evidence="4" type="primary">LOC115209502</name>
</gene>
<evidence type="ECO:0000313" key="3">
    <source>
        <dbReference type="Proteomes" id="UP000515154"/>
    </source>
</evidence>
<evidence type="ECO:0000256" key="1">
    <source>
        <dbReference type="ARBA" id="ARBA00023268"/>
    </source>
</evidence>
<proteinExistence type="predicted"/>
<keyword evidence="1" id="KW-0511">Multifunctional enzyme</keyword>
<dbReference type="AlphaFoldDB" id="A0A6P7S6A0"/>
<dbReference type="InterPro" id="IPR050951">
    <property type="entry name" value="Retrovirus_Pol_polyprotein"/>
</dbReference>
<accession>A0A6P7S6A0</accession>
<dbReference type="InterPro" id="IPR043502">
    <property type="entry name" value="DNA/RNA_pol_sf"/>
</dbReference>
<reference evidence="4" key="1">
    <citation type="submission" date="2025-08" db="UniProtKB">
        <authorList>
            <consortium name="RefSeq"/>
        </authorList>
    </citation>
    <scope>IDENTIFICATION</scope>
</reference>
<dbReference type="Pfam" id="PF17919">
    <property type="entry name" value="RT_RNaseH_2"/>
    <property type="match status" value="1"/>
</dbReference>
<dbReference type="GO" id="GO:0003824">
    <property type="term" value="F:catalytic activity"/>
    <property type="evidence" value="ECO:0007669"/>
    <property type="project" value="UniProtKB-KW"/>
</dbReference>
<sequence length="150" mass="16787">MHDLRALLNNLLIKDVKLNWSDKYQKAFEEIKDVLMSELLSHFDPNLEIIVVADVSESGIGPVILPKYEGGSLKAVAHTLRSLLPVEKSYSQIEKGALAIIFAGKIFINLDMEDGSVCRQTTSHYCRSMHQKSVSLHIQPKDCSAGERSY</sequence>
<dbReference type="KEGG" id="osn:115209502"/>
<evidence type="ECO:0000313" key="4">
    <source>
        <dbReference type="RefSeq" id="XP_029633789.1"/>
    </source>
</evidence>
<dbReference type="PANTHER" id="PTHR37984">
    <property type="entry name" value="PROTEIN CBG26694"/>
    <property type="match status" value="1"/>
</dbReference>
<dbReference type="SUPFAM" id="SSF56672">
    <property type="entry name" value="DNA/RNA polymerases"/>
    <property type="match status" value="1"/>
</dbReference>
<protein>
    <submittedName>
        <fullName evidence="4">Uncharacterized protein LOC115209502</fullName>
    </submittedName>
</protein>